<feature type="compositionally biased region" description="Polar residues" evidence="1">
    <location>
        <begin position="490"/>
        <end position="516"/>
    </location>
</feature>
<feature type="region of interest" description="Disordered" evidence="1">
    <location>
        <begin position="809"/>
        <end position="834"/>
    </location>
</feature>
<gene>
    <name evidence="2" type="ORF">TWF191_005345</name>
</gene>
<evidence type="ECO:0000313" key="2">
    <source>
        <dbReference type="EMBL" id="KAF3225295.1"/>
    </source>
</evidence>
<feature type="region of interest" description="Disordered" evidence="1">
    <location>
        <begin position="864"/>
        <end position="885"/>
    </location>
</feature>
<feature type="compositionally biased region" description="Polar residues" evidence="1">
    <location>
        <begin position="332"/>
        <end position="359"/>
    </location>
</feature>
<organism evidence="2 3">
    <name type="scientific">Orbilia oligospora</name>
    <name type="common">Nematode-trapping fungus</name>
    <name type="synonym">Arthrobotrys oligospora</name>
    <dbReference type="NCBI Taxonomy" id="2813651"/>
    <lineage>
        <taxon>Eukaryota</taxon>
        <taxon>Fungi</taxon>
        <taxon>Dikarya</taxon>
        <taxon>Ascomycota</taxon>
        <taxon>Pezizomycotina</taxon>
        <taxon>Orbiliomycetes</taxon>
        <taxon>Orbiliales</taxon>
        <taxon>Orbiliaceae</taxon>
        <taxon>Orbilia</taxon>
    </lineage>
</organism>
<feature type="region of interest" description="Disordered" evidence="1">
    <location>
        <begin position="1169"/>
        <end position="1191"/>
    </location>
</feature>
<accession>A0A7C8QSP9</accession>
<evidence type="ECO:0000256" key="1">
    <source>
        <dbReference type="SAM" id="MobiDB-lite"/>
    </source>
</evidence>
<feature type="region of interest" description="Disordered" evidence="1">
    <location>
        <begin position="1773"/>
        <end position="1816"/>
    </location>
</feature>
<feature type="region of interest" description="Disordered" evidence="1">
    <location>
        <begin position="947"/>
        <end position="1016"/>
    </location>
</feature>
<protein>
    <submittedName>
        <fullName evidence="2">Uncharacterized protein</fullName>
    </submittedName>
</protein>
<reference evidence="2 3" key="1">
    <citation type="submission" date="2019-06" db="EMBL/GenBank/DDBJ databases">
        <authorList>
            <person name="Palmer J.M."/>
        </authorList>
    </citation>
    <scope>NUCLEOTIDE SEQUENCE [LARGE SCALE GENOMIC DNA]</scope>
    <source>
        <strain evidence="2 3">TWF191</strain>
    </source>
</reference>
<sequence>MDAVVIWNRPELKGTNVRAVAFYNGRNCGASPDPNTGELPLPSAILVLSLDNPYAVSAFTLASQNLKFLWGSYQAFDLRGEYHPGRILAQFVGENLSGTVILKDPNPADPTKPYKAPVRALRVLKEDQYRPLTSTVDINALMRQAGETALLSTEEMKSELVQNVTRLLMQKLLQDIATERARGEEIRRRLAATSAAAEGTFGGVMGSATSAATGSVAGSQLASDTQGSNSVNLAQTSLNNSNSMNFPLPGGQPYPGFSSNVRPGNTLQDSSQPSSQRGQQHSSHVNVRSSQGLQGNIPQYYTQDLSTPPPNTASQRINPGVSAAGNRYPPTGGTQQPITINPGQSSGLGAQSSPSNPSTARIMAEAPITESNRQNAIPHTARQGQPGQPNTYILPRQGPVPLHPDLIGALVRGDDPRILDARGVDMNGILRTYYSKPDKHKWFETFKVFKGNVDKAFAVAQQLFELGERGGVPPPGYRQNQGLGERVGGSQITERIPQTQNIPPNGSANQLPSWGQPQPRGGQYPNNEAAQVGSQPNISQQPAAFNIGPNLGEGYRPGQMQMEAPQQNSGGEQQAPNAQNRQPYEGPTSARTDTYSQIQTAPLGAGLQMEQVDSRGQPITRHQMQQAQPPAVNPNLSQGQDSYLGRIPSTQPQTILNVDPQVDLPQVPDDEQDRSRNNPQDSERRGMLVEGPGIEPLSTPGVYRLGLPTRDDRRNVPLSEPFIIGRPPQDADGTQNIPRLETEAIVASNQQNQFGGGSTQPRINNVQWMQGQVVPLRRQLAQADQPLSRSGVAPGAQNIAGKQVMGEPMSSRYPQASFNTNPSASQEPQMQEEPTGSMLPIQGQEGLQIPSNIAPEYREIPAGGQQLQQGGQSQEEYIPSPDVIFPDWGEEFVAPELDNSSNEDETELVPPTFGIATDRVPQILGQNEDFPEPSDNVRNIPVMFQRASPSNFNTDPRGQIPIQSNQHLLNRPSVGQLRPSRGGTGSSRVEQSDSSLGPSPTRDEEQQGQRINPSIEQHSNLVAATDSSEPEAEVFEASGIEEEGNQESNLGQEIIELDQRPDIFDRNQGLGPEVVPFQYIQEELTPASAQSVIDEISGDTPQLNAQQKTTSRQIDAPELNLESYPDREFQDMVRDIIWGKPSSSGINLNSLFSGRGSHILPGVRNPAINDEQLLRPPPMRRPPHGIQITRPNLKDPNVVELDLAHTYSRILSQLQQLDESQRQPNAEKIPGYMTPQFLRSLIPNPAVNPFLEEDNTPLFPSALTKSLNPDLTREQIWDRPYEYTDPMLDKEFRQQQLREEKERRENELLSDPLNAWRAQLKAMARFQQRRRPKPGDIPFWTGPQFLDQESRPRFDGSRVTTEEYMNALENPQDYHWGWEAAVSQGAYFTRPYPLKTGNGKPEVESLYECIRASDLLFNNPTEGVAIWNRPGSQPTLAVALYYGSSCSKARVGKAKPRVMMLLDPNRIRGVHVVNLKAYGISPECKSWQGIRIREEMKLGGALHGYDPSKLLPGSIVHWNEEGVGSIETEALKWINSIPYEPLTSKRYISQYLREVVETHVNPEVAVEPAREDTKIVMKNINGFLGIAGDAIKDRPLAKEYLPQLKLEIDDGYEPLLAATEVPSSNIQVGEVRPAVAEPRKKINPLIWNLEALIANKRVTVEDIANREIPMGELLDSFSLVPDTAGEKRGWYLRFESLMTYNLQVLANAWRILWAWERAQNELNLARQEVRVGVSQNVASAQDMISSQGKEDSKAATVAGQLDPNHVEIEEEMGRNERQEVSGGVHGTDGTISEGFDEEIDLEEPPSIEGFLDDDYLPMDIGSQKVSEMSENF</sequence>
<feature type="region of interest" description="Disordered" evidence="1">
    <location>
        <begin position="467"/>
        <end position="591"/>
    </location>
</feature>
<feature type="compositionally biased region" description="Polar residues" evidence="1">
    <location>
        <begin position="564"/>
        <end position="582"/>
    </location>
</feature>
<name>A0A7C8QSP9_ORBOL</name>
<feature type="compositionally biased region" description="Low complexity" evidence="1">
    <location>
        <begin position="864"/>
        <end position="874"/>
    </location>
</feature>
<dbReference type="EMBL" id="WIPF01000028">
    <property type="protein sequence ID" value="KAF3225295.1"/>
    <property type="molecule type" value="Genomic_DNA"/>
</dbReference>
<feature type="region of interest" description="Disordered" evidence="1">
    <location>
        <begin position="220"/>
        <end position="359"/>
    </location>
</feature>
<feature type="compositionally biased region" description="Polar residues" evidence="1">
    <location>
        <begin position="986"/>
        <end position="998"/>
    </location>
</feature>
<proteinExistence type="predicted"/>
<feature type="compositionally biased region" description="Polar residues" evidence="1">
    <location>
        <begin position="257"/>
        <end position="317"/>
    </location>
</feature>
<feature type="compositionally biased region" description="Polar residues" evidence="1">
    <location>
        <begin position="620"/>
        <end position="641"/>
    </location>
</feature>
<evidence type="ECO:0000313" key="3">
    <source>
        <dbReference type="Proteomes" id="UP000483672"/>
    </source>
</evidence>
<feature type="compositionally biased region" description="Polar residues" evidence="1">
    <location>
        <begin position="220"/>
        <end position="245"/>
    </location>
</feature>
<feature type="compositionally biased region" description="Low complexity" evidence="1">
    <location>
        <begin position="658"/>
        <end position="667"/>
    </location>
</feature>
<dbReference type="Proteomes" id="UP000483672">
    <property type="component" value="Unassembled WGS sequence"/>
</dbReference>
<feature type="compositionally biased region" description="Polar residues" evidence="1">
    <location>
        <begin position="947"/>
        <end position="968"/>
    </location>
</feature>
<feature type="compositionally biased region" description="Polar residues" evidence="1">
    <location>
        <begin position="812"/>
        <end position="834"/>
    </location>
</feature>
<feature type="compositionally biased region" description="Acidic residues" evidence="1">
    <location>
        <begin position="1794"/>
        <end position="1816"/>
    </location>
</feature>
<feature type="compositionally biased region" description="Basic and acidic residues" evidence="1">
    <location>
        <begin position="673"/>
        <end position="687"/>
    </location>
</feature>
<feature type="region of interest" description="Disordered" evidence="1">
    <location>
        <begin position="616"/>
        <end position="701"/>
    </location>
</feature>
<feature type="compositionally biased region" description="Polar residues" evidence="1">
    <location>
        <begin position="524"/>
        <end position="543"/>
    </location>
</feature>
<comment type="caution">
    <text evidence="2">The sequence shown here is derived from an EMBL/GenBank/DDBJ whole genome shotgun (WGS) entry which is preliminary data.</text>
</comment>